<dbReference type="Proteomes" id="UP000278962">
    <property type="component" value="Unassembled WGS sequence"/>
</dbReference>
<dbReference type="EMBL" id="RBIL01000002">
    <property type="protein sequence ID" value="RKQ86855.1"/>
    <property type="molecule type" value="Genomic_DNA"/>
</dbReference>
<reference evidence="1 2" key="1">
    <citation type="submission" date="2018-10" db="EMBL/GenBank/DDBJ databases">
        <title>Genomic Encyclopedia of Archaeal and Bacterial Type Strains, Phase II (KMG-II): from individual species to whole genera.</title>
        <authorList>
            <person name="Goeker M."/>
        </authorList>
    </citation>
    <scope>NUCLEOTIDE SEQUENCE [LARGE SCALE GENOMIC DNA]</scope>
    <source>
        <strain evidence="1 2">DSM 14954</strain>
    </source>
</reference>
<comment type="caution">
    <text evidence="1">The sequence shown here is derived from an EMBL/GenBank/DDBJ whole genome shotgun (WGS) entry which is preliminary data.</text>
</comment>
<dbReference type="RefSeq" id="WP_121254945.1">
    <property type="nucleotide sequence ID" value="NZ_RBIL01000002.1"/>
</dbReference>
<keyword evidence="2" id="KW-1185">Reference proteome</keyword>
<name>A0A660L0I7_9ACTN</name>
<gene>
    <name evidence="1" type="ORF">C8N24_4870</name>
</gene>
<accession>A0A660L0I7</accession>
<evidence type="ECO:0000313" key="2">
    <source>
        <dbReference type="Proteomes" id="UP000278962"/>
    </source>
</evidence>
<proteinExistence type="predicted"/>
<protein>
    <submittedName>
        <fullName evidence="1">Uncharacterized protein</fullName>
    </submittedName>
</protein>
<organism evidence="1 2">
    <name type="scientific">Solirubrobacter pauli</name>
    <dbReference type="NCBI Taxonomy" id="166793"/>
    <lineage>
        <taxon>Bacteria</taxon>
        <taxon>Bacillati</taxon>
        <taxon>Actinomycetota</taxon>
        <taxon>Thermoleophilia</taxon>
        <taxon>Solirubrobacterales</taxon>
        <taxon>Solirubrobacteraceae</taxon>
        <taxon>Solirubrobacter</taxon>
    </lineage>
</organism>
<evidence type="ECO:0000313" key="1">
    <source>
        <dbReference type="EMBL" id="RKQ86855.1"/>
    </source>
</evidence>
<dbReference type="AlphaFoldDB" id="A0A660L0I7"/>
<sequence length="84" mass="9566">MDTVNAHPPVQPSRDALIKEALSAYLVWRQACTFLDEAWQRWCAAPSYARELPFELYVCELEREARAARRYELLLAQGAALPSA</sequence>